<proteinExistence type="inferred from homology"/>
<feature type="compositionally biased region" description="Polar residues" evidence="5">
    <location>
        <begin position="54"/>
        <end position="73"/>
    </location>
</feature>
<dbReference type="OrthoDB" id="273010at2759"/>
<organism evidence="7 8">
    <name type="scientific">Didymella glomerata</name>
    <dbReference type="NCBI Taxonomy" id="749621"/>
    <lineage>
        <taxon>Eukaryota</taxon>
        <taxon>Fungi</taxon>
        <taxon>Dikarya</taxon>
        <taxon>Ascomycota</taxon>
        <taxon>Pezizomycotina</taxon>
        <taxon>Dothideomycetes</taxon>
        <taxon>Pleosporomycetidae</taxon>
        <taxon>Pleosporales</taxon>
        <taxon>Pleosporineae</taxon>
        <taxon>Didymellaceae</taxon>
        <taxon>Didymella</taxon>
    </lineage>
</organism>
<feature type="domain" description="Complex 1 LYR protein" evidence="6">
    <location>
        <begin position="131"/>
        <end position="178"/>
    </location>
</feature>
<accession>A0A9W8X529</accession>
<evidence type="ECO:0000256" key="4">
    <source>
        <dbReference type="ARBA" id="ARBA00025715"/>
    </source>
</evidence>
<dbReference type="Proteomes" id="UP001140562">
    <property type="component" value="Unassembled WGS sequence"/>
</dbReference>
<gene>
    <name evidence="7" type="ORF">N0V87_002418</name>
</gene>
<dbReference type="Pfam" id="PF05347">
    <property type="entry name" value="Complex1_LYR"/>
    <property type="match status" value="1"/>
</dbReference>
<evidence type="ECO:0000256" key="2">
    <source>
        <dbReference type="ARBA" id="ARBA00023128"/>
    </source>
</evidence>
<keyword evidence="2" id="KW-0496">Mitochondrion</keyword>
<evidence type="ECO:0000313" key="8">
    <source>
        <dbReference type="Proteomes" id="UP001140562"/>
    </source>
</evidence>
<evidence type="ECO:0000256" key="5">
    <source>
        <dbReference type="SAM" id="MobiDB-lite"/>
    </source>
</evidence>
<comment type="similarity">
    <text evidence="4">Belongs to the complex I LYR family. SDHAF1 subfamily.</text>
</comment>
<dbReference type="AlphaFoldDB" id="A0A9W8X529"/>
<dbReference type="InterPro" id="IPR045295">
    <property type="entry name" value="Complex1_LYR_SDHAF1_LYRM8"/>
</dbReference>
<feature type="region of interest" description="Disordered" evidence="5">
    <location>
        <begin position="1"/>
        <end position="109"/>
    </location>
</feature>
<comment type="subcellular location">
    <subcellularLocation>
        <location evidence="1">Mitochondrion matrix</location>
    </subcellularLocation>
</comment>
<name>A0A9W8X529_9PLEO</name>
<dbReference type="CDD" id="cd20268">
    <property type="entry name" value="Complex1_LYR_SDHAF1_LYRM8"/>
    <property type="match status" value="1"/>
</dbReference>
<dbReference type="EMBL" id="JAPEUV010000016">
    <property type="protein sequence ID" value="KAJ4340434.1"/>
    <property type="molecule type" value="Genomic_DNA"/>
</dbReference>
<reference evidence="7" key="1">
    <citation type="submission" date="2022-10" db="EMBL/GenBank/DDBJ databases">
        <title>Tapping the CABI collections for fungal endophytes: first genome assemblies for Collariella, Neodidymelliopsis, Ascochyta clinopodiicola, Didymella pomorum, Didymosphaeria variabile, Neocosmospora piperis and Neocucurbitaria cava.</title>
        <authorList>
            <person name="Hill R."/>
        </authorList>
    </citation>
    <scope>NUCLEOTIDE SEQUENCE</scope>
    <source>
        <strain evidence="7">IMI 360193</strain>
    </source>
</reference>
<evidence type="ECO:0000256" key="3">
    <source>
        <dbReference type="ARBA" id="ARBA00023186"/>
    </source>
</evidence>
<dbReference type="GO" id="GO:0034553">
    <property type="term" value="P:mitochondrial respiratory chain complex II assembly"/>
    <property type="evidence" value="ECO:0007669"/>
    <property type="project" value="InterPro"/>
</dbReference>
<evidence type="ECO:0000313" key="7">
    <source>
        <dbReference type="EMBL" id="KAJ4340434.1"/>
    </source>
</evidence>
<dbReference type="InterPro" id="IPR008011">
    <property type="entry name" value="Complex1_LYR_dom"/>
</dbReference>
<dbReference type="GO" id="GO:0005759">
    <property type="term" value="C:mitochondrial matrix"/>
    <property type="evidence" value="ECO:0007669"/>
    <property type="project" value="UniProtKB-SubCell"/>
</dbReference>
<protein>
    <recommendedName>
        <fullName evidence="6">Complex 1 LYR protein domain-containing protein</fullName>
    </recommendedName>
</protein>
<keyword evidence="3" id="KW-0143">Chaperone</keyword>
<comment type="caution">
    <text evidence="7">The sequence shown here is derived from an EMBL/GenBank/DDBJ whole genome shotgun (WGS) entry which is preliminary data.</text>
</comment>
<sequence>MTPGRISPHSPPTPALTPTQKGPFMSPTEYEAFKRQRLAQAKSKRSVRSRNTHESTPAQSRDHSPATTTSYNGQMGGRFLQDDVMSEEYLDKSTPSHRSFASDDTGGQREDLGPFPPHPFTTYNFVLSPYRTVKEKPANTRSHFREFARAEFHKNQGVGKKDFGTIEYLLRRGRRQLETYQDPGIRDLH</sequence>
<evidence type="ECO:0000259" key="6">
    <source>
        <dbReference type="Pfam" id="PF05347"/>
    </source>
</evidence>
<evidence type="ECO:0000256" key="1">
    <source>
        <dbReference type="ARBA" id="ARBA00004305"/>
    </source>
</evidence>
<keyword evidence="8" id="KW-1185">Reference proteome</keyword>